<reference evidence="3 4" key="1">
    <citation type="submission" date="2014-03" db="EMBL/GenBank/DDBJ databases">
        <authorList>
            <person name="Warren W."/>
            <person name="Wilson R.K."/>
        </authorList>
    </citation>
    <scope>NUCLEOTIDE SEQUENCE</scope>
</reference>
<evidence type="ECO:0000256" key="2">
    <source>
        <dbReference type="SAM" id="MobiDB-lite"/>
    </source>
</evidence>
<evidence type="ECO:0008006" key="5">
    <source>
        <dbReference type="Google" id="ProtNLM"/>
    </source>
</evidence>
<evidence type="ECO:0000256" key="1">
    <source>
        <dbReference type="ARBA" id="ARBA00005946"/>
    </source>
</evidence>
<dbReference type="Pfam" id="PF15708">
    <property type="entry name" value="PRR20"/>
    <property type="match status" value="1"/>
</dbReference>
<keyword evidence="4" id="KW-1185">Reference proteome</keyword>
<feature type="compositionally biased region" description="Basic residues" evidence="2">
    <location>
        <begin position="1"/>
        <end position="11"/>
    </location>
</feature>
<evidence type="ECO:0000313" key="3">
    <source>
        <dbReference type="Ensembl" id="ENSCSAP00000013670.1"/>
    </source>
</evidence>
<accession>A0A0D9RYI1</accession>
<dbReference type="AlphaFoldDB" id="A0A0D9RYI1"/>
<reference evidence="3" key="3">
    <citation type="submission" date="2025-09" db="UniProtKB">
        <authorList>
            <consortium name="Ensembl"/>
        </authorList>
    </citation>
    <scope>IDENTIFICATION</scope>
</reference>
<evidence type="ECO:0000313" key="4">
    <source>
        <dbReference type="Proteomes" id="UP000029965"/>
    </source>
</evidence>
<dbReference type="GeneTree" id="ENSGT00390000001542"/>
<reference evidence="3" key="2">
    <citation type="submission" date="2025-08" db="UniProtKB">
        <authorList>
            <consortium name="Ensembl"/>
        </authorList>
    </citation>
    <scope>IDENTIFICATION</scope>
</reference>
<feature type="compositionally biased region" description="Basic residues" evidence="2">
    <location>
        <begin position="78"/>
        <end position="92"/>
    </location>
</feature>
<dbReference type="InterPro" id="IPR031439">
    <property type="entry name" value="PRR20"/>
</dbReference>
<dbReference type="Bgee" id="ENSCSAG00000017646">
    <property type="expression patterns" value="Expressed in blood"/>
</dbReference>
<sequence length="224" mass="24370">MEEPRRSKRLRYMAPNQASGGRPTEPFCSVVDPEDSVEVQSTESHAEPVQPAKPIAYVKPLRWEPPARTESAPPAERGRRRGGSRLAGRGRGRVSGPRRDAGQRQRAERLLGPDMHIQLHHHGEPGHQGEPEIRQTSAFSFPETAPVPGTVQEGPGPDVAHPEVRHQDPLPASGPEANAWEPMLTIYPCIGFRALGGSAVLQVIQTANGTYVQGIPVFVANIAY</sequence>
<organism evidence="3 4">
    <name type="scientific">Chlorocebus sabaeus</name>
    <name type="common">Green monkey</name>
    <name type="synonym">Simia sabaea</name>
    <dbReference type="NCBI Taxonomy" id="60711"/>
    <lineage>
        <taxon>Eukaryota</taxon>
        <taxon>Metazoa</taxon>
        <taxon>Chordata</taxon>
        <taxon>Craniata</taxon>
        <taxon>Vertebrata</taxon>
        <taxon>Euteleostomi</taxon>
        <taxon>Mammalia</taxon>
        <taxon>Eutheria</taxon>
        <taxon>Euarchontoglires</taxon>
        <taxon>Primates</taxon>
        <taxon>Haplorrhini</taxon>
        <taxon>Catarrhini</taxon>
        <taxon>Cercopithecidae</taxon>
        <taxon>Cercopithecinae</taxon>
        <taxon>Chlorocebus</taxon>
    </lineage>
</organism>
<dbReference type="Proteomes" id="UP000029965">
    <property type="component" value="Chromosome 3"/>
</dbReference>
<feature type="region of interest" description="Disordered" evidence="2">
    <location>
        <begin position="1"/>
        <end position="105"/>
    </location>
</feature>
<dbReference type="EMBL" id="AQIB01113419">
    <property type="status" value="NOT_ANNOTATED_CDS"/>
    <property type="molecule type" value="Genomic_DNA"/>
</dbReference>
<dbReference type="PANTHER" id="PTHR38819:SF2">
    <property type="entry name" value="PROLINE-RICH PROTEIN 20A-RELATED"/>
    <property type="match status" value="1"/>
</dbReference>
<protein>
    <recommendedName>
        <fullName evidence="5">Proline rich 20G</fullName>
    </recommendedName>
</protein>
<dbReference type="PANTHER" id="PTHR38819">
    <property type="entry name" value="PROLINE-RICH PROTEIN 20A-RELATED"/>
    <property type="match status" value="1"/>
</dbReference>
<dbReference type="Ensembl" id="ENSCSAT00000015740.1">
    <property type="protein sequence ID" value="ENSCSAP00000013670.1"/>
    <property type="gene ID" value="ENSCSAG00000017646.1"/>
</dbReference>
<dbReference type="eggNOG" id="ENOG502TFGJ">
    <property type="taxonomic scope" value="Eukaryota"/>
</dbReference>
<dbReference type="OMA" id="GRPTEPF"/>
<name>A0A0D9RYI1_CHLSB</name>
<comment type="similarity">
    <text evidence="1">Belongs to the PRR20 family.</text>
</comment>
<proteinExistence type="inferred from homology"/>